<proteinExistence type="predicted"/>
<dbReference type="InterPro" id="IPR019888">
    <property type="entry name" value="Tscrpt_reg_AsnC-like"/>
</dbReference>
<evidence type="ECO:0000256" key="1">
    <source>
        <dbReference type="ARBA" id="ARBA00023015"/>
    </source>
</evidence>
<reference evidence="6" key="1">
    <citation type="submission" date="2016-10" db="EMBL/GenBank/DDBJ databases">
        <authorList>
            <person name="Varghese N."/>
            <person name="Submissions S."/>
        </authorList>
    </citation>
    <scope>NUCLEOTIDE SEQUENCE [LARGE SCALE GENOMIC DNA]</scope>
    <source>
        <strain evidence="6">DC30,IBRC 10041,KCTC 4046</strain>
    </source>
</reference>
<evidence type="ECO:0000259" key="4">
    <source>
        <dbReference type="PROSITE" id="PS50956"/>
    </source>
</evidence>
<dbReference type="Gene3D" id="3.30.70.920">
    <property type="match status" value="1"/>
</dbReference>
<sequence length="151" mass="16962">MDLDEVDRKILAILQADGRAALSEIARRLDMGTATIHERTNALEEEGYIREYRAVLDPDLLGRNEVGFVRVTTIAGRSSEVAERLVEVTAIQEIHELTGDADLLLKVRVADRQELTELLREVGQYDGVEDTATDVALRSVKEEHTLRVNHE</sequence>
<dbReference type="GO" id="GO:0043565">
    <property type="term" value="F:sequence-specific DNA binding"/>
    <property type="evidence" value="ECO:0007669"/>
    <property type="project" value="InterPro"/>
</dbReference>
<evidence type="ECO:0000256" key="2">
    <source>
        <dbReference type="ARBA" id="ARBA00023125"/>
    </source>
</evidence>
<gene>
    <name evidence="5" type="ORF">SAMN05216564_102141</name>
</gene>
<evidence type="ECO:0000313" key="6">
    <source>
        <dbReference type="Proteomes" id="UP000199079"/>
    </source>
</evidence>
<dbReference type="SUPFAM" id="SSF46785">
    <property type="entry name" value="Winged helix' DNA-binding domain"/>
    <property type="match status" value="1"/>
</dbReference>
<dbReference type="Pfam" id="PF01037">
    <property type="entry name" value="AsnC_trans_reg"/>
    <property type="match status" value="1"/>
</dbReference>
<name>A0A1H3FNI5_9EURY</name>
<dbReference type="PANTHER" id="PTHR30154:SF34">
    <property type="entry name" value="TRANSCRIPTIONAL REGULATOR AZLB"/>
    <property type="match status" value="1"/>
</dbReference>
<protein>
    <submittedName>
        <fullName evidence="5">Transcriptional regulator, AsnC family</fullName>
    </submittedName>
</protein>
<dbReference type="InterPro" id="IPR036390">
    <property type="entry name" value="WH_DNA-bd_sf"/>
</dbReference>
<keyword evidence="3" id="KW-0804">Transcription</keyword>
<dbReference type="SMART" id="SM00344">
    <property type="entry name" value="HTH_ASNC"/>
    <property type="match status" value="1"/>
</dbReference>
<dbReference type="InterPro" id="IPR000485">
    <property type="entry name" value="AsnC-type_HTH_dom"/>
</dbReference>
<dbReference type="EMBL" id="FNPC01000002">
    <property type="protein sequence ID" value="SDX92435.1"/>
    <property type="molecule type" value="Genomic_DNA"/>
</dbReference>
<dbReference type="Gene3D" id="1.10.10.10">
    <property type="entry name" value="Winged helix-like DNA-binding domain superfamily/Winged helix DNA-binding domain"/>
    <property type="match status" value="1"/>
</dbReference>
<dbReference type="InterPro" id="IPR036388">
    <property type="entry name" value="WH-like_DNA-bd_sf"/>
</dbReference>
<dbReference type="SUPFAM" id="SSF54909">
    <property type="entry name" value="Dimeric alpha+beta barrel"/>
    <property type="match status" value="1"/>
</dbReference>
<dbReference type="PROSITE" id="PS50956">
    <property type="entry name" value="HTH_ASNC_2"/>
    <property type="match status" value="1"/>
</dbReference>
<dbReference type="InterPro" id="IPR011008">
    <property type="entry name" value="Dimeric_a/b-barrel"/>
</dbReference>
<dbReference type="PRINTS" id="PR00033">
    <property type="entry name" value="HTHASNC"/>
</dbReference>
<dbReference type="Pfam" id="PF13412">
    <property type="entry name" value="HTH_24"/>
    <property type="match status" value="1"/>
</dbReference>
<dbReference type="GO" id="GO:0043200">
    <property type="term" value="P:response to amino acid"/>
    <property type="evidence" value="ECO:0007669"/>
    <property type="project" value="TreeGrafter"/>
</dbReference>
<dbReference type="InterPro" id="IPR019887">
    <property type="entry name" value="Tscrpt_reg_AsnC/Lrp_C"/>
</dbReference>
<dbReference type="CDD" id="cd00090">
    <property type="entry name" value="HTH_ARSR"/>
    <property type="match status" value="1"/>
</dbReference>
<dbReference type="PANTHER" id="PTHR30154">
    <property type="entry name" value="LEUCINE-RESPONSIVE REGULATORY PROTEIN"/>
    <property type="match status" value="1"/>
</dbReference>
<keyword evidence="1" id="KW-0805">Transcription regulation</keyword>
<evidence type="ECO:0000256" key="3">
    <source>
        <dbReference type="ARBA" id="ARBA00023163"/>
    </source>
</evidence>
<accession>A0A1H3FNI5</accession>
<dbReference type="GeneID" id="43838696"/>
<organism evidence="5 6">
    <name type="scientific">Halopenitus persicus</name>
    <dbReference type="NCBI Taxonomy" id="1048396"/>
    <lineage>
        <taxon>Archaea</taxon>
        <taxon>Methanobacteriati</taxon>
        <taxon>Methanobacteriota</taxon>
        <taxon>Stenosarchaea group</taxon>
        <taxon>Halobacteria</taxon>
        <taxon>Halobacteriales</taxon>
        <taxon>Haloferacaceae</taxon>
        <taxon>Halopenitus</taxon>
    </lineage>
</organism>
<feature type="domain" description="HTH asnC-type" evidence="4">
    <location>
        <begin position="3"/>
        <end position="64"/>
    </location>
</feature>
<dbReference type="GO" id="GO:0005829">
    <property type="term" value="C:cytosol"/>
    <property type="evidence" value="ECO:0007669"/>
    <property type="project" value="TreeGrafter"/>
</dbReference>
<dbReference type="OrthoDB" id="6995at2157"/>
<keyword evidence="2" id="KW-0238">DNA-binding</keyword>
<keyword evidence="6" id="KW-1185">Reference proteome</keyword>
<dbReference type="RefSeq" id="WP_021075165.1">
    <property type="nucleotide sequence ID" value="NZ_FNPC01000002.1"/>
</dbReference>
<dbReference type="InterPro" id="IPR011991">
    <property type="entry name" value="ArsR-like_HTH"/>
</dbReference>
<evidence type="ECO:0000313" key="5">
    <source>
        <dbReference type="EMBL" id="SDX92435.1"/>
    </source>
</evidence>
<dbReference type="AlphaFoldDB" id="A0A1H3FNI5"/>
<dbReference type="Proteomes" id="UP000199079">
    <property type="component" value="Unassembled WGS sequence"/>
</dbReference>